<proteinExistence type="inferred from homology"/>
<dbReference type="InterPro" id="IPR003844">
    <property type="entry name" value="UPF0060"/>
</dbReference>
<comment type="similarity">
    <text evidence="5">Belongs to the UPF0060 family.</text>
</comment>
<sequence>MKTYMLFALAALFEIAGCFAFWAWWRLDKPSWWLFPGLLSLIAFAVCLALVESEAAGRTFAAYGGIYVAASIAWLYAVEGRVPDRWDVTGAAICLGGCAIILFGPRTG</sequence>
<feature type="transmembrane region" description="Helical" evidence="5">
    <location>
        <begin position="88"/>
        <end position="105"/>
    </location>
</feature>
<accession>A0ABT8SVB1</accession>
<keyword evidence="1 5" id="KW-1003">Cell membrane</keyword>
<gene>
    <name evidence="6" type="ORF">Q2T52_06000</name>
</gene>
<dbReference type="SUPFAM" id="SSF103481">
    <property type="entry name" value="Multidrug resistance efflux transporter EmrE"/>
    <property type="match status" value="1"/>
</dbReference>
<reference evidence="6" key="1">
    <citation type="journal article" date="2015" name="Int. J. Syst. Evol. Microbiol.">
        <title>Rhizobium oryzicola sp. nov., potential plant-growth-promoting endophytic bacteria isolated from rice roots.</title>
        <authorList>
            <person name="Zhang X.X."/>
            <person name="Gao J.S."/>
            <person name="Cao Y.H."/>
            <person name="Sheirdil R.A."/>
            <person name="Wang X.C."/>
            <person name="Zhang L."/>
        </authorList>
    </citation>
    <scope>NUCLEOTIDE SEQUENCE</scope>
    <source>
        <strain evidence="6">05753</strain>
    </source>
</reference>
<evidence type="ECO:0000256" key="5">
    <source>
        <dbReference type="HAMAP-Rule" id="MF_00010"/>
    </source>
</evidence>
<evidence type="ECO:0000256" key="2">
    <source>
        <dbReference type="ARBA" id="ARBA00022692"/>
    </source>
</evidence>
<dbReference type="Pfam" id="PF02694">
    <property type="entry name" value="UPF0060"/>
    <property type="match status" value="1"/>
</dbReference>
<organism evidence="6 7">
    <name type="scientific">Rhizobium oryzicola</name>
    <dbReference type="NCBI Taxonomy" id="1232668"/>
    <lineage>
        <taxon>Bacteria</taxon>
        <taxon>Pseudomonadati</taxon>
        <taxon>Pseudomonadota</taxon>
        <taxon>Alphaproteobacteria</taxon>
        <taxon>Hyphomicrobiales</taxon>
        <taxon>Rhizobiaceae</taxon>
        <taxon>Rhizobium/Agrobacterium group</taxon>
        <taxon>Rhizobium</taxon>
    </lineage>
</organism>
<dbReference type="EMBL" id="JAUKWQ010000001">
    <property type="protein sequence ID" value="MDO1581647.1"/>
    <property type="molecule type" value="Genomic_DNA"/>
</dbReference>
<feature type="transmembrane region" description="Helical" evidence="5">
    <location>
        <begin position="30"/>
        <end position="51"/>
    </location>
</feature>
<keyword evidence="7" id="KW-1185">Reference proteome</keyword>
<keyword evidence="2 5" id="KW-0812">Transmembrane</keyword>
<keyword evidence="3 5" id="KW-1133">Transmembrane helix</keyword>
<dbReference type="HAMAP" id="MF_00010">
    <property type="entry name" value="UPF0060"/>
    <property type="match status" value="1"/>
</dbReference>
<keyword evidence="4 5" id="KW-0472">Membrane</keyword>
<dbReference type="PANTHER" id="PTHR36116:SF1">
    <property type="entry name" value="UPF0060 MEMBRANE PROTEIN YNFA"/>
    <property type="match status" value="1"/>
</dbReference>
<feature type="transmembrane region" description="Helical" evidence="5">
    <location>
        <begin position="60"/>
        <end position="76"/>
    </location>
</feature>
<evidence type="ECO:0000313" key="6">
    <source>
        <dbReference type="EMBL" id="MDO1581647.1"/>
    </source>
</evidence>
<dbReference type="PANTHER" id="PTHR36116">
    <property type="entry name" value="UPF0060 MEMBRANE PROTEIN YNFA"/>
    <property type="match status" value="1"/>
</dbReference>
<protein>
    <submittedName>
        <fullName evidence="6">YnfA family protein</fullName>
    </submittedName>
</protein>
<evidence type="ECO:0000256" key="1">
    <source>
        <dbReference type="ARBA" id="ARBA00022475"/>
    </source>
</evidence>
<dbReference type="RefSeq" id="WP_302075744.1">
    <property type="nucleotide sequence ID" value="NZ_JAUKWQ010000001.1"/>
</dbReference>
<name>A0ABT8SVB1_9HYPH</name>
<dbReference type="Proteomes" id="UP001169006">
    <property type="component" value="Unassembled WGS sequence"/>
</dbReference>
<evidence type="ECO:0000256" key="4">
    <source>
        <dbReference type="ARBA" id="ARBA00023136"/>
    </source>
</evidence>
<dbReference type="NCBIfam" id="NF002586">
    <property type="entry name" value="PRK02237.1"/>
    <property type="match status" value="1"/>
</dbReference>
<comment type="subcellular location">
    <subcellularLocation>
        <location evidence="5">Cell membrane</location>
        <topology evidence="5">Multi-pass membrane protein</topology>
    </subcellularLocation>
</comment>
<evidence type="ECO:0000313" key="7">
    <source>
        <dbReference type="Proteomes" id="UP001169006"/>
    </source>
</evidence>
<comment type="caution">
    <text evidence="6">The sequence shown here is derived from an EMBL/GenBank/DDBJ whole genome shotgun (WGS) entry which is preliminary data.</text>
</comment>
<dbReference type="InterPro" id="IPR037185">
    <property type="entry name" value="EmrE-like"/>
</dbReference>
<evidence type="ECO:0000256" key="3">
    <source>
        <dbReference type="ARBA" id="ARBA00022989"/>
    </source>
</evidence>
<reference evidence="6" key="2">
    <citation type="submission" date="2023-07" db="EMBL/GenBank/DDBJ databases">
        <authorList>
            <person name="Sun H."/>
        </authorList>
    </citation>
    <scope>NUCLEOTIDE SEQUENCE</scope>
    <source>
        <strain evidence="6">05753</strain>
    </source>
</reference>